<dbReference type="Proteomes" id="UP000219440">
    <property type="component" value="Unassembled WGS sequence"/>
</dbReference>
<evidence type="ECO:0000313" key="5">
    <source>
        <dbReference type="Proteomes" id="UP000219440"/>
    </source>
</evidence>
<dbReference type="EMBL" id="OCST01000002">
    <property type="protein sequence ID" value="SOE58180.1"/>
    <property type="molecule type" value="Genomic_DNA"/>
</dbReference>
<feature type="signal peptide" evidence="2">
    <location>
        <begin position="1"/>
        <end position="21"/>
    </location>
</feature>
<dbReference type="AlphaFoldDB" id="A0A2C8Z3L4"/>
<dbReference type="OrthoDB" id="63962at2"/>
<feature type="domain" description="AB hydrolase-1" evidence="3">
    <location>
        <begin position="8"/>
        <end position="244"/>
    </location>
</feature>
<evidence type="ECO:0000313" key="4">
    <source>
        <dbReference type="EMBL" id="SOE58180.1"/>
    </source>
</evidence>
<evidence type="ECO:0000259" key="3">
    <source>
        <dbReference type="Pfam" id="PF12697"/>
    </source>
</evidence>
<accession>A0A2C8Z3L4</accession>
<dbReference type="InterPro" id="IPR029058">
    <property type="entry name" value="AB_hydrolase_fold"/>
</dbReference>
<dbReference type="Pfam" id="PF12697">
    <property type="entry name" value="Abhydrolase_6"/>
    <property type="match status" value="1"/>
</dbReference>
<dbReference type="GO" id="GO:0016020">
    <property type="term" value="C:membrane"/>
    <property type="evidence" value="ECO:0007669"/>
    <property type="project" value="TreeGrafter"/>
</dbReference>
<keyword evidence="5" id="KW-1185">Reference proteome</keyword>
<dbReference type="RefSeq" id="WP_097059917.1">
    <property type="nucleotide sequence ID" value="NZ_BMLC01000001.1"/>
</dbReference>
<evidence type="ECO:0000256" key="2">
    <source>
        <dbReference type="SAM" id="SignalP"/>
    </source>
</evidence>
<keyword evidence="2" id="KW-0732">Signal</keyword>
<keyword evidence="1" id="KW-0378">Hydrolase</keyword>
<dbReference type="InterPro" id="IPR050266">
    <property type="entry name" value="AB_hydrolase_sf"/>
</dbReference>
<dbReference type="Gene3D" id="3.40.50.1820">
    <property type="entry name" value="alpha/beta hydrolase"/>
    <property type="match status" value="1"/>
</dbReference>
<feature type="chain" id="PRO_5039539498" evidence="2">
    <location>
        <begin position="22"/>
        <end position="481"/>
    </location>
</feature>
<dbReference type="SUPFAM" id="SSF53474">
    <property type="entry name" value="alpha/beta-Hydrolases"/>
    <property type="match status" value="1"/>
</dbReference>
<organism evidence="4 5">
    <name type="scientific">Salinibacterium xinjiangense</name>
    <dbReference type="NCBI Taxonomy" id="386302"/>
    <lineage>
        <taxon>Bacteria</taxon>
        <taxon>Bacillati</taxon>
        <taxon>Actinomycetota</taxon>
        <taxon>Actinomycetes</taxon>
        <taxon>Micrococcales</taxon>
        <taxon>Microbacteriaceae</taxon>
        <taxon>Salinibacterium</taxon>
    </lineage>
</organism>
<name>A0A2C8Z3L4_9MICO</name>
<evidence type="ECO:0000256" key="1">
    <source>
        <dbReference type="ARBA" id="ARBA00022801"/>
    </source>
</evidence>
<dbReference type="InterPro" id="IPR000073">
    <property type="entry name" value="AB_hydrolase_1"/>
</dbReference>
<dbReference type="PANTHER" id="PTHR43798:SF31">
    <property type="entry name" value="AB HYDROLASE SUPERFAMILY PROTEIN YCLE"/>
    <property type="match status" value="1"/>
</dbReference>
<sequence>MTRHDCTVFFLHGLGFGGASAAPLAAALGDRFRVIGIDLPGHGEAPDAADGSVNALADAALAVIEAEADGGPWLLAAHSMGGKAAALVAARTLSGHANVFGLTGAVLLAPSPPTPEPMGDEKRALMLSWAEDGALSEIDAREYVAQNVATPLAVNLEQDAVALVRRMSPLAWQRWISEGSREDVSAAVGVIDLPVIVLAGEDDDDLGASVQPGLLSAVYPRARFVSFAATGHLLAYERAPEVAAEIVHFWESTASAAPAVAPEWSRMIASSRTAVEARALLAQRAIADDANYSPTTLSPEQLATLRTLADRLVPQSGDRRIDLAARIDADLATGRGDGWRPAELPDDATAYRRGLDTVASVWPGGRAQQDDLIRTILAGEFDAGKLDGAEFDGGRFDGGRSDGDGPWSGDVLRRWFDDVRTDLARTWLAHPASLARVGYDGFATSGPGAKPAGYVNLGAGTRDSWEPAELGSDQLIKESNL</sequence>
<dbReference type="GO" id="GO:0016787">
    <property type="term" value="F:hydrolase activity"/>
    <property type="evidence" value="ECO:0007669"/>
    <property type="project" value="UniProtKB-KW"/>
</dbReference>
<gene>
    <name evidence="4" type="ORF">SAMN06296378_0733</name>
</gene>
<reference evidence="4 5" key="1">
    <citation type="submission" date="2017-09" db="EMBL/GenBank/DDBJ databases">
        <authorList>
            <person name="Ehlers B."/>
            <person name="Leendertz F.H."/>
        </authorList>
    </citation>
    <scope>NUCLEOTIDE SEQUENCE [LARGE SCALE GENOMIC DNA]</scope>
    <source>
        <strain evidence="4 5">CGMCC 1.05381</strain>
    </source>
</reference>
<dbReference type="PANTHER" id="PTHR43798">
    <property type="entry name" value="MONOACYLGLYCEROL LIPASE"/>
    <property type="match status" value="1"/>
</dbReference>
<proteinExistence type="predicted"/>
<protein>
    <submittedName>
        <fullName evidence="4">Pimeloyl-ACP methyl ester carboxylesterase</fullName>
    </submittedName>
</protein>